<sequence length="101" mass="10899">MQGITVPSGIARHAPCATSLVHHAVLSANEALECLGQGKCAHQAGIHNGTFNGCERRDILHVFAFDFIHRLENSRLSSINNNSMLSKTATGAHFDTQQQCS</sequence>
<reference evidence="1" key="1">
    <citation type="submission" date="2021-01" db="EMBL/GenBank/DDBJ databases">
        <authorList>
            <person name="Corre E."/>
            <person name="Pelletier E."/>
            <person name="Niang G."/>
            <person name="Scheremetjew M."/>
            <person name="Finn R."/>
            <person name="Kale V."/>
            <person name="Holt S."/>
            <person name="Cochrane G."/>
            <person name="Meng A."/>
            <person name="Brown T."/>
            <person name="Cohen L."/>
        </authorList>
    </citation>
    <scope>NUCLEOTIDE SEQUENCE</scope>
    <source>
        <strain evidence="1">CCMP1594</strain>
    </source>
</reference>
<proteinExistence type="predicted"/>
<gene>
    <name evidence="1" type="ORF">EGYM00163_LOCUS12091</name>
</gene>
<dbReference type="EMBL" id="HBJA01035760">
    <property type="protein sequence ID" value="CAE0800970.1"/>
    <property type="molecule type" value="Transcribed_RNA"/>
</dbReference>
<organism evidence="1">
    <name type="scientific">Eutreptiella gymnastica</name>
    <dbReference type="NCBI Taxonomy" id="73025"/>
    <lineage>
        <taxon>Eukaryota</taxon>
        <taxon>Discoba</taxon>
        <taxon>Euglenozoa</taxon>
        <taxon>Euglenida</taxon>
        <taxon>Spirocuta</taxon>
        <taxon>Euglenophyceae</taxon>
        <taxon>Eutreptiales</taxon>
        <taxon>Eutreptiaceae</taxon>
        <taxon>Eutreptiella</taxon>
    </lineage>
</organism>
<evidence type="ECO:0000313" key="1">
    <source>
        <dbReference type="EMBL" id="CAE0800970.1"/>
    </source>
</evidence>
<name>A0A7S4CM76_9EUGL</name>
<accession>A0A7S4CM76</accession>
<protein>
    <submittedName>
        <fullName evidence="1">Uncharacterized protein</fullName>
    </submittedName>
</protein>
<dbReference type="AlphaFoldDB" id="A0A7S4CM76"/>